<organism evidence="8 9">
    <name type="scientific">Aphis craccivora</name>
    <name type="common">Cowpea aphid</name>
    <dbReference type="NCBI Taxonomy" id="307492"/>
    <lineage>
        <taxon>Eukaryota</taxon>
        <taxon>Metazoa</taxon>
        <taxon>Ecdysozoa</taxon>
        <taxon>Arthropoda</taxon>
        <taxon>Hexapoda</taxon>
        <taxon>Insecta</taxon>
        <taxon>Pterygota</taxon>
        <taxon>Neoptera</taxon>
        <taxon>Paraneoptera</taxon>
        <taxon>Hemiptera</taxon>
        <taxon>Sternorrhyncha</taxon>
        <taxon>Aphidomorpha</taxon>
        <taxon>Aphidoidea</taxon>
        <taxon>Aphididae</taxon>
        <taxon>Aphidini</taxon>
        <taxon>Aphis</taxon>
        <taxon>Aphis</taxon>
    </lineage>
</organism>
<dbReference type="EMBL" id="VUJU01016620">
    <property type="protein sequence ID" value="KAF0688318.1"/>
    <property type="molecule type" value="Genomic_DNA"/>
</dbReference>
<dbReference type="Proteomes" id="UP000478052">
    <property type="component" value="Unassembled WGS sequence"/>
</dbReference>
<accession>A0A6G0VIJ6</accession>
<dbReference type="OrthoDB" id="6625881at2759"/>
<dbReference type="EC" id="3.2.1.20" evidence="3"/>
<feature type="non-terminal residue" evidence="8">
    <location>
        <position position="219"/>
    </location>
</feature>
<evidence type="ECO:0000256" key="3">
    <source>
        <dbReference type="ARBA" id="ARBA00012741"/>
    </source>
</evidence>
<dbReference type="SMART" id="SM00642">
    <property type="entry name" value="Aamy"/>
    <property type="match status" value="1"/>
</dbReference>
<feature type="domain" description="Glycosyl hydrolase family 13 catalytic" evidence="7">
    <location>
        <begin position="41"/>
        <end position="219"/>
    </location>
</feature>
<dbReference type="FunFam" id="3.90.400.10:FF:000001">
    <property type="entry name" value="Maltase A3, isoform A"/>
    <property type="match status" value="1"/>
</dbReference>
<gene>
    <name evidence="8" type="ORF">FWK35_00034835</name>
</gene>
<evidence type="ECO:0000313" key="8">
    <source>
        <dbReference type="EMBL" id="KAF0688318.1"/>
    </source>
</evidence>
<evidence type="ECO:0000313" key="9">
    <source>
        <dbReference type="Proteomes" id="UP000478052"/>
    </source>
</evidence>
<dbReference type="SUPFAM" id="SSF51445">
    <property type="entry name" value="(Trans)glycosidases"/>
    <property type="match status" value="1"/>
</dbReference>
<evidence type="ECO:0000256" key="4">
    <source>
        <dbReference type="ARBA" id="ARBA00023180"/>
    </source>
</evidence>
<comment type="caution">
    <text evidence="8">The sequence shown here is derived from an EMBL/GenBank/DDBJ whole genome shotgun (WGS) entry which is preliminary data.</text>
</comment>
<dbReference type="InterPro" id="IPR045857">
    <property type="entry name" value="O16G_dom_2"/>
</dbReference>
<dbReference type="PANTHER" id="PTHR10357:SF179">
    <property type="entry name" value="NEUTRAL AND BASIC AMINO ACID TRANSPORT PROTEIN RBAT"/>
    <property type="match status" value="1"/>
</dbReference>
<dbReference type="InterPro" id="IPR017853">
    <property type="entry name" value="GH"/>
</dbReference>
<evidence type="ECO:0000256" key="1">
    <source>
        <dbReference type="ARBA" id="ARBA00001657"/>
    </source>
</evidence>
<keyword evidence="6" id="KW-0732">Signal</keyword>
<proteinExistence type="inferred from homology"/>
<feature type="chain" id="PRO_5026008524" description="alpha-glucosidase" evidence="6">
    <location>
        <begin position="22"/>
        <end position="219"/>
    </location>
</feature>
<name>A0A6G0VIJ6_APHCR</name>
<dbReference type="Gene3D" id="3.90.400.10">
    <property type="entry name" value="Oligo-1,6-glucosidase, Domain 2"/>
    <property type="match status" value="1"/>
</dbReference>
<evidence type="ECO:0000256" key="5">
    <source>
        <dbReference type="ARBA" id="ARBA00023295"/>
    </source>
</evidence>
<dbReference type="Gene3D" id="3.20.20.80">
    <property type="entry name" value="Glycosidases"/>
    <property type="match status" value="1"/>
</dbReference>
<sequence length="219" mass="26039">MRSFDVFLFLTITYTCVSVDGVYFKANNQTNDWWSNTIMYQIYPRSFKDSNKDGIGDLKGIIQKLDHFVDLGIETLWIGPLFKSPMDDMGYDVEDYKMIDPMFGTMNDLEELVKEMKKRNLKLVTDLIPNHSSYKCEWFEKSIKRDGKYEDYYIWRNASNQDDVMKNSSVTPKPPNNWLSIFGGPGWTWNDERQQFYYHQFNPKQPDFNIRNPEIHNEL</sequence>
<comment type="catalytic activity">
    <reaction evidence="1">
        <text>Hydrolysis of terminal, non-reducing (1-&gt;4)-linked alpha-D-glucose residues with release of alpha-D-glucose.</text>
        <dbReference type="EC" id="3.2.1.20"/>
    </reaction>
</comment>
<keyword evidence="4" id="KW-0325">Glycoprotein</keyword>
<keyword evidence="5" id="KW-0326">Glycosidase</keyword>
<evidence type="ECO:0000256" key="6">
    <source>
        <dbReference type="SAM" id="SignalP"/>
    </source>
</evidence>
<evidence type="ECO:0000259" key="7">
    <source>
        <dbReference type="SMART" id="SM00642"/>
    </source>
</evidence>
<evidence type="ECO:0000256" key="2">
    <source>
        <dbReference type="ARBA" id="ARBA00008061"/>
    </source>
</evidence>
<comment type="similarity">
    <text evidence="2">Belongs to the glycosyl hydrolase 13 family.</text>
</comment>
<dbReference type="PANTHER" id="PTHR10357">
    <property type="entry name" value="ALPHA-AMYLASE FAMILY MEMBER"/>
    <property type="match status" value="1"/>
</dbReference>
<dbReference type="Pfam" id="PF00128">
    <property type="entry name" value="Alpha-amylase"/>
    <property type="match status" value="1"/>
</dbReference>
<keyword evidence="5" id="KW-0378">Hydrolase</keyword>
<reference evidence="8 9" key="1">
    <citation type="submission" date="2019-08" db="EMBL/GenBank/DDBJ databases">
        <title>Whole genome of Aphis craccivora.</title>
        <authorList>
            <person name="Voronova N.V."/>
            <person name="Shulinski R.S."/>
            <person name="Bandarenka Y.V."/>
            <person name="Zhorov D.G."/>
            <person name="Warner D."/>
        </authorList>
    </citation>
    <scope>NUCLEOTIDE SEQUENCE [LARGE SCALE GENOMIC DNA]</scope>
    <source>
        <strain evidence="8">180601</strain>
        <tissue evidence="8">Whole Body</tissue>
    </source>
</reference>
<protein>
    <recommendedName>
        <fullName evidence="3">alpha-glucosidase</fullName>
        <ecNumber evidence="3">3.2.1.20</ecNumber>
    </recommendedName>
</protein>
<feature type="signal peptide" evidence="6">
    <location>
        <begin position="1"/>
        <end position="21"/>
    </location>
</feature>
<dbReference type="InterPro" id="IPR006047">
    <property type="entry name" value="GH13_cat_dom"/>
</dbReference>
<dbReference type="GO" id="GO:0004558">
    <property type="term" value="F:alpha-1,4-glucosidase activity"/>
    <property type="evidence" value="ECO:0007669"/>
    <property type="project" value="UniProtKB-EC"/>
</dbReference>
<dbReference type="GO" id="GO:0005975">
    <property type="term" value="P:carbohydrate metabolic process"/>
    <property type="evidence" value="ECO:0007669"/>
    <property type="project" value="InterPro"/>
</dbReference>
<dbReference type="AlphaFoldDB" id="A0A6G0VIJ6"/>
<keyword evidence="9" id="KW-1185">Reference proteome</keyword>